<dbReference type="PROSITE" id="PS51352">
    <property type="entry name" value="THIOREDOXIN_2"/>
    <property type="match status" value="1"/>
</dbReference>
<evidence type="ECO:0000256" key="4">
    <source>
        <dbReference type="ARBA" id="ARBA00023284"/>
    </source>
</evidence>
<dbReference type="InterPro" id="IPR012336">
    <property type="entry name" value="Thioredoxin-like_fold"/>
</dbReference>
<comment type="caution">
    <text evidence="6">The sequence shown here is derived from an EMBL/GenBank/DDBJ whole genome shotgun (WGS) entry which is preliminary data.</text>
</comment>
<evidence type="ECO:0000256" key="1">
    <source>
        <dbReference type="ARBA" id="ARBA00004196"/>
    </source>
</evidence>
<evidence type="ECO:0000256" key="3">
    <source>
        <dbReference type="ARBA" id="ARBA00023157"/>
    </source>
</evidence>
<accession>A0ABT6YQQ3</accession>
<reference evidence="6 7" key="1">
    <citation type="submission" date="2023-05" db="EMBL/GenBank/DDBJ databases">
        <title>Novel species of genus Flectobacillus isolated from stream in China.</title>
        <authorList>
            <person name="Lu H."/>
        </authorList>
    </citation>
    <scope>NUCLEOTIDE SEQUENCE [LARGE SCALE GENOMIC DNA]</scope>
    <source>
        <strain evidence="6 7">DC10W</strain>
    </source>
</reference>
<name>A0ABT6YQQ3_9BACT</name>
<protein>
    <submittedName>
        <fullName evidence="6">TlpA disulfide reductase family protein</fullName>
    </submittedName>
</protein>
<gene>
    <name evidence="6" type="ORF">QM480_16300</name>
</gene>
<dbReference type="InterPro" id="IPR036249">
    <property type="entry name" value="Thioredoxin-like_sf"/>
</dbReference>
<comment type="subcellular location">
    <subcellularLocation>
        <location evidence="1">Cell envelope</location>
    </subcellularLocation>
</comment>
<keyword evidence="4" id="KW-0676">Redox-active center</keyword>
<dbReference type="Pfam" id="PF13905">
    <property type="entry name" value="Thioredoxin_8"/>
    <property type="match status" value="1"/>
</dbReference>
<proteinExistence type="predicted"/>
<evidence type="ECO:0000256" key="2">
    <source>
        <dbReference type="ARBA" id="ARBA00022748"/>
    </source>
</evidence>
<dbReference type="PANTHER" id="PTHR42852">
    <property type="entry name" value="THIOL:DISULFIDE INTERCHANGE PROTEIN DSBE"/>
    <property type="match status" value="1"/>
</dbReference>
<organism evidence="6 7">
    <name type="scientific">Flectobacillus longus</name>
    <dbReference type="NCBI Taxonomy" id="2984207"/>
    <lineage>
        <taxon>Bacteria</taxon>
        <taxon>Pseudomonadati</taxon>
        <taxon>Bacteroidota</taxon>
        <taxon>Cytophagia</taxon>
        <taxon>Cytophagales</taxon>
        <taxon>Flectobacillaceae</taxon>
        <taxon>Flectobacillus</taxon>
    </lineage>
</organism>
<dbReference type="Proteomes" id="UP001236569">
    <property type="component" value="Unassembled WGS sequence"/>
</dbReference>
<dbReference type="InterPro" id="IPR013766">
    <property type="entry name" value="Thioredoxin_domain"/>
</dbReference>
<dbReference type="RefSeq" id="WP_283370837.1">
    <property type="nucleotide sequence ID" value="NZ_JASHID010000012.1"/>
</dbReference>
<dbReference type="CDD" id="cd02966">
    <property type="entry name" value="TlpA_like_family"/>
    <property type="match status" value="1"/>
</dbReference>
<keyword evidence="2" id="KW-0201">Cytochrome c-type biogenesis</keyword>
<sequence>MYKTYCLLSFFWICFLFKSHSAILYAENIRTTDSTLLDIRASKEKPFKFYYNDIFGERPVLYEIQKDTLLRLHFDYPILVIVTDSTPTRKTLYSKFHGRFTVNNFLIQPNETILVEKDEENITHFSTKDKVRTNELNFFVAMEKELGLFEGFGADLMPVQSTAIDEITFAREKFESRMHFLSKYQQTHELSPSFISQLQALFLFRKLSSLMSGYYSVYRGTFKKSHELIEQEIDTTVKIDEALFYSSEQRGYVQQFLYRWALKRKQPTDAATLISIANETFKGNIREMAMYDLIRAAVVLGQENTNTTLEAYLQYASDGILKEYVIKSFQPQILAKRLGPNNDILDSELISNKDLEAHTWRELLSTDENKLIYVDFWASWCAPCRAEMPASKQLREAYSTKGIKFVYVSIDDNISAWQKAITELGLDSAVHYLMPDGKKSAFADKFKVSSIPRYMLVGRDGSIISDNAPRPTDLHIRSFLDEILKK</sequence>
<keyword evidence="3" id="KW-1015">Disulfide bond</keyword>
<dbReference type="PANTHER" id="PTHR42852:SF6">
    <property type="entry name" value="THIOL:DISULFIDE INTERCHANGE PROTEIN DSBE"/>
    <property type="match status" value="1"/>
</dbReference>
<dbReference type="InterPro" id="IPR050553">
    <property type="entry name" value="Thioredoxin_ResA/DsbE_sf"/>
</dbReference>
<dbReference type="Gene3D" id="3.40.30.10">
    <property type="entry name" value="Glutaredoxin"/>
    <property type="match status" value="1"/>
</dbReference>
<evidence type="ECO:0000313" key="6">
    <source>
        <dbReference type="EMBL" id="MDI9865906.1"/>
    </source>
</evidence>
<dbReference type="SUPFAM" id="SSF52833">
    <property type="entry name" value="Thioredoxin-like"/>
    <property type="match status" value="1"/>
</dbReference>
<keyword evidence="7" id="KW-1185">Reference proteome</keyword>
<evidence type="ECO:0000313" key="7">
    <source>
        <dbReference type="Proteomes" id="UP001236569"/>
    </source>
</evidence>
<feature type="domain" description="Thioredoxin" evidence="5">
    <location>
        <begin position="324"/>
        <end position="485"/>
    </location>
</feature>
<dbReference type="EMBL" id="JASHID010000012">
    <property type="protein sequence ID" value="MDI9865906.1"/>
    <property type="molecule type" value="Genomic_DNA"/>
</dbReference>
<evidence type="ECO:0000259" key="5">
    <source>
        <dbReference type="PROSITE" id="PS51352"/>
    </source>
</evidence>